<evidence type="ECO:0000313" key="2">
    <source>
        <dbReference type="EMBL" id="NYI85411.1"/>
    </source>
</evidence>
<dbReference type="Gene3D" id="3.30.2130.10">
    <property type="entry name" value="VC0802-like"/>
    <property type="match status" value="1"/>
</dbReference>
<dbReference type="AlphaFoldDB" id="A0A853ASR6"/>
<dbReference type="EMBL" id="JACCFJ010000001">
    <property type="protein sequence ID" value="NYI85411.1"/>
    <property type="molecule type" value="Genomic_DNA"/>
</dbReference>
<accession>A0A853ASR6</accession>
<proteinExistence type="predicted"/>
<keyword evidence="3" id="KW-1185">Reference proteome</keyword>
<gene>
    <name evidence="2" type="ORF">HNR68_004041</name>
</gene>
<dbReference type="PANTHER" id="PTHR31131:SF6">
    <property type="entry name" value="CASTOR ACT DOMAIN-CONTAINING PROTEIN"/>
    <property type="match status" value="1"/>
</dbReference>
<dbReference type="InterPro" id="IPR045865">
    <property type="entry name" value="ACT-like_dom_sf"/>
</dbReference>
<dbReference type="RefSeq" id="WP_179723320.1">
    <property type="nucleotide sequence ID" value="NZ_BAABFH010000001.1"/>
</dbReference>
<dbReference type="Pfam" id="PF13840">
    <property type="entry name" value="ACT_7"/>
    <property type="match status" value="1"/>
</dbReference>
<sequence>MTSLSVALHDELLAVGMVPAHANLALTGGDAPIHGSLTTDAGRTIVFPHSLAAEAGRDVRVEGPFRALEVAGPLDFSLTGVLASLLVPLADVGISVFTLSTFDTDWILVPADSAGKAADALTAAGHTVEMTTEESR</sequence>
<feature type="domain" description="CASTOR ACT" evidence="1">
    <location>
        <begin position="62"/>
        <end position="122"/>
    </location>
</feature>
<dbReference type="InterPro" id="IPR027795">
    <property type="entry name" value="CASTOR_ACT_dom"/>
</dbReference>
<reference evidence="2 3" key="1">
    <citation type="submission" date="2020-07" db="EMBL/GenBank/DDBJ databases">
        <title>Sequencing the genomes of 1000 actinobacteria strains.</title>
        <authorList>
            <person name="Klenk H.-P."/>
        </authorList>
    </citation>
    <scope>NUCLEOTIDE SEQUENCE [LARGE SCALE GENOMIC DNA]</scope>
    <source>
        <strain evidence="2 3">DSM 44065</strain>
    </source>
</reference>
<protein>
    <recommendedName>
        <fullName evidence="1">CASTOR ACT domain-containing protein</fullName>
    </recommendedName>
</protein>
<dbReference type="Proteomes" id="UP000587002">
    <property type="component" value="Unassembled WGS sequence"/>
</dbReference>
<comment type="caution">
    <text evidence="2">The sequence shown here is derived from an EMBL/GenBank/DDBJ whole genome shotgun (WGS) entry which is preliminary data.</text>
</comment>
<evidence type="ECO:0000259" key="1">
    <source>
        <dbReference type="Pfam" id="PF13840"/>
    </source>
</evidence>
<organism evidence="2 3">
    <name type="scientific">Saccharopolyspora hordei</name>
    <dbReference type="NCBI Taxonomy" id="1838"/>
    <lineage>
        <taxon>Bacteria</taxon>
        <taxon>Bacillati</taxon>
        <taxon>Actinomycetota</taxon>
        <taxon>Actinomycetes</taxon>
        <taxon>Pseudonocardiales</taxon>
        <taxon>Pseudonocardiaceae</taxon>
        <taxon>Saccharopolyspora</taxon>
    </lineage>
</organism>
<dbReference type="SUPFAM" id="SSF55021">
    <property type="entry name" value="ACT-like"/>
    <property type="match status" value="1"/>
</dbReference>
<evidence type="ECO:0000313" key="3">
    <source>
        <dbReference type="Proteomes" id="UP000587002"/>
    </source>
</evidence>
<name>A0A853ASR6_9PSEU</name>
<dbReference type="InterPro" id="IPR051719">
    <property type="entry name" value="CASTOR_mTORC1"/>
</dbReference>
<dbReference type="PANTHER" id="PTHR31131">
    <property type="entry name" value="CHROMOSOME 1, WHOLE GENOME SHOTGUN SEQUENCE"/>
    <property type="match status" value="1"/>
</dbReference>